<dbReference type="SUPFAM" id="SSF46785">
    <property type="entry name" value="Winged helix' DNA-binding domain"/>
    <property type="match status" value="1"/>
</dbReference>
<accession>A0A931IXE3</accession>
<evidence type="ECO:0000313" key="1">
    <source>
        <dbReference type="EMBL" id="MBH9553331.1"/>
    </source>
</evidence>
<comment type="caution">
    <text evidence="1">The sequence shown here is derived from an EMBL/GenBank/DDBJ whole genome shotgun (WGS) entry which is preliminary data.</text>
</comment>
<dbReference type="EMBL" id="JAEDAL010000005">
    <property type="protein sequence ID" value="MBH9553331.1"/>
    <property type="molecule type" value="Genomic_DNA"/>
</dbReference>
<sequence>MEAQALALSDDERGLLGYLLWAYPDTGALHFKELALASGWPYGAVIAGLTRLQAAGLVRRTQGCWEPVPALWRELRVPQDALRSRSTPFA</sequence>
<proteinExistence type="predicted"/>
<dbReference type="Proteomes" id="UP000620139">
    <property type="component" value="Unassembled WGS sequence"/>
</dbReference>
<dbReference type="AlphaFoldDB" id="A0A931IXE3"/>
<evidence type="ECO:0000313" key="2">
    <source>
        <dbReference type="Proteomes" id="UP000620139"/>
    </source>
</evidence>
<keyword evidence="2" id="KW-1185">Reference proteome</keyword>
<reference evidence="1" key="1">
    <citation type="submission" date="2020-12" db="EMBL/GenBank/DDBJ databases">
        <title>The genome sequence of Inhella sp. 4Y17.</title>
        <authorList>
            <person name="Liu Y."/>
        </authorList>
    </citation>
    <scope>NUCLEOTIDE SEQUENCE</scope>
    <source>
        <strain evidence="1">4Y10</strain>
    </source>
</reference>
<organism evidence="1 2">
    <name type="scientific">Inhella gelatinilytica</name>
    <dbReference type="NCBI Taxonomy" id="2795030"/>
    <lineage>
        <taxon>Bacteria</taxon>
        <taxon>Pseudomonadati</taxon>
        <taxon>Pseudomonadota</taxon>
        <taxon>Betaproteobacteria</taxon>
        <taxon>Burkholderiales</taxon>
        <taxon>Sphaerotilaceae</taxon>
        <taxon>Inhella</taxon>
    </lineage>
</organism>
<dbReference type="RefSeq" id="WP_198100955.1">
    <property type="nucleotide sequence ID" value="NZ_JAEDAL010000005.1"/>
</dbReference>
<name>A0A931IXE3_9BURK</name>
<protein>
    <submittedName>
        <fullName evidence="1">Uncharacterized protein</fullName>
    </submittedName>
</protein>
<gene>
    <name evidence="1" type="ORF">I7X43_10770</name>
</gene>
<dbReference type="InterPro" id="IPR036390">
    <property type="entry name" value="WH_DNA-bd_sf"/>
</dbReference>